<feature type="chain" id="PRO_5021838924" description="Chalcone isomerase domain-containing protein" evidence="1">
    <location>
        <begin position="22"/>
        <end position="185"/>
    </location>
</feature>
<comment type="caution">
    <text evidence="3">The sequence shown here is derived from an EMBL/GenBank/DDBJ whole genome shotgun (WGS) entry which is preliminary data.</text>
</comment>
<sequence>MIRSLFLLPILLGIVLGPAQASPVDINGARFEASFEADGQRWRRLGSGLFRYMIWDAYAGAYYQGDGNPNPAPQARIPRHLELAYFYAIDAEDFAEATRESLRQALGEAEYAALEAGLEAFNRRYRDVTPGDRYALTWAGERLRLRLNDELLYEGDDPQLARALFGIWLGPRPLRDDFRDALLGR</sequence>
<organism evidence="3 4">
    <name type="scientific">Bisbaumannia pacifica</name>
    <dbReference type="NCBI Taxonomy" id="77098"/>
    <lineage>
        <taxon>Bacteria</taxon>
        <taxon>Pseudomonadati</taxon>
        <taxon>Pseudomonadota</taxon>
        <taxon>Gammaproteobacteria</taxon>
        <taxon>Oceanospirillales</taxon>
        <taxon>Halomonadaceae</taxon>
        <taxon>Bisbaumannia</taxon>
    </lineage>
</organism>
<gene>
    <name evidence="3" type="ORF">HPA02_07270</name>
</gene>
<proteinExistence type="predicted"/>
<name>A0A510X4V5_9GAMM</name>
<dbReference type="OrthoDB" id="270742at2"/>
<dbReference type="Pfam" id="PF16036">
    <property type="entry name" value="Chalcone_3"/>
    <property type="match status" value="1"/>
</dbReference>
<evidence type="ECO:0000259" key="2">
    <source>
        <dbReference type="Pfam" id="PF16036"/>
    </source>
</evidence>
<reference evidence="3 4" key="1">
    <citation type="submission" date="2019-07" db="EMBL/GenBank/DDBJ databases">
        <title>Whole genome shotgun sequence of Halomonas pacifica NBRC 102220.</title>
        <authorList>
            <person name="Hosoyama A."/>
            <person name="Uohara A."/>
            <person name="Ohji S."/>
            <person name="Ichikawa N."/>
        </authorList>
    </citation>
    <scope>NUCLEOTIDE SEQUENCE [LARGE SCALE GENOMIC DNA]</scope>
    <source>
        <strain evidence="3 4">NBRC 102220</strain>
    </source>
</reference>
<keyword evidence="4" id="KW-1185">Reference proteome</keyword>
<dbReference type="RefSeq" id="WP_146801727.1">
    <property type="nucleotide sequence ID" value="NZ_BJUK01000006.1"/>
</dbReference>
<feature type="domain" description="Chalcone isomerase" evidence="2">
    <location>
        <begin position="25"/>
        <end position="184"/>
    </location>
</feature>
<feature type="signal peptide" evidence="1">
    <location>
        <begin position="1"/>
        <end position="21"/>
    </location>
</feature>
<evidence type="ECO:0000313" key="4">
    <source>
        <dbReference type="Proteomes" id="UP000321275"/>
    </source>
</evidence>
<dbReference type="InterPro" id="IPR016088">
    <property type="entry name" value="Chalcone_isomerase_3-sand"/>
</dbReference>
<dbReference type="Gene3D" id="3.50.70.10">
    <property type="match status" value="1"/>
</dbReference>
<dbReference type="Proteomes" id="UP000321275">
    <property type="component" value="Unassembled WGS sequence"/>
</dbReference>
<dbReference type="AlphaFoldDB" id="A0A510X4V5"/>
<evidence type="ECO:0000313" key="3">
    <source>
        <dbReference type="EMBL" id="GEK46444.1"/>
    </source>
</evidence>
<dbReference type="EMBL" id="BJUK01000006">
    <property type="protein sequence ID" value="GEK46444.1"/>
    <property type="molecule type" value="Genomic_DNA"/>
</dbReference>
<keyword evidence="1" id="KW-0732">Signal</keyword>
<dbReference type="InterPro" id="IPR016087">
    <property type="entry name" value="Chalcone_isomerase"/>
</dbReference>
<accession>A0A510X4V5</accession>
<evidence type="ECO:0000256" key="1">
    <source>
        <dbReference type="SAM" id="SignalP"/>
    </source>
</evidence>
<protein>
    <recommendedName>
        <fullName evidence="2">Chalcone isomerase domain-containing protein</fullName>
    </recommendedName>
</protein>